<evidence type="ECO:0000259" key="1">
    <source>
        <dbReference type="Pfam" id="PF08818"/>
    </source>
</evidence>
<dbReference type="SUPFAM" id="SSF159888">
    <property type="entry name" value="YdhG-like"/>
    <property type="match status" value="1"/>
</dbReference>
<gene>
    <name evidence="2" type="ORF">HME9304_00584</name>
</gene>
<dbReference type="AlphaFoldDB" id="A0A2Z4LPA3"/>
<dbReference type="KEGG" id="spon:HME9304_00584"/>
<feature type="domain" description="YdhG-like" evidence="1">
    <location>
        <begin position="16"/>
        <end position="110"/>
    </location>
</feature>
<organism evidence="2 3">
    <name type="scientific">Flagellimonas maritima</name>
    <dbReference type="NCBI Taxonomy" id="1383885"/>
    <lineage>
        <taxon>Bacteria</taxon>
        <taxon>Pseudomonadati</taxon>
        <taxon>Bacteroidota</taxon>
        <taxon>Flavobacteriia</taxon>
        <taxon>Flavobacteriales</taxon>
        <taxon>Flavobacteriaceae</taxon>
        <taxon>Flagellimonas</taxon>
    </lineage>
</organism>
<dbReference type="EMBL" id="CP030104">
    <property type="protein sequence ID" value="AWX43593.1"/>
    <property type="molecule type" value="Genomic_DNA"/>
</dbReference>
<protein>
    <recommendedName>
        <fullName evidence="1">YdhG-like domain-containing protein</fullName>
    </recommendedName>
</protein>
<evidence type="ECO:0000313" key="2">
    <source>
        <dbReference type="EMBL" id="AWX43593.1"/>
    </source>
</evidence>
<dbReference type="InterPro" id="IPR014922">
    <property type="entry name" value="YdhG-like"/>
</dbReference>
<name>A0A2Z4LPA3_9FLAO</name>
<evidence type="ECO:0000313" key="3">
    <source>
        <dbReference type="Proteomes" id="UP000248536"/>
    </source>
</evidence>
<dbReference type="RefSeq" id="WP_112377157.1">
    <property type="nucleotide sequence ID" value="NZ_CP030104.1"/>
</dbReference>
<dbReference type="Pfam" id="PF08818">
    <property type="entry name" value="DUF1801"/>
    <property type="match status" value="1"/>
</dbReference>
<proteinExistence type="predicted"/>
<dbReference type="Proteomes" id="UP000248536">
    <property type="component" value="Chromosome"/>
</dbReference>
<accession>A0A2Z4LPA3</accession>
<reference evidence="2 3" key="1">
    <citation type="submission" date="2018-06" db="EMBL/GenBank/DDBJ databases">
        <title>Spongiibacterium sp. HME9304 Genome sequencing and assembly.</title>
        <authorList>
            <person name="Kang H."/>
            <person name="Kim H."/>
            <person name="Joh K."/>
        </authorList>
    </citation>
    <scope>NUCLEOTIDE SEQUENCE [LARGE SCALE GENOMIC DNA]</scope>
    <source>
        <strain evidence="2 3">HME9304</strain>
    </source>
</reference>
<dbReference type="OrthoDB" id="670608at2"/>
<dbReference type="Gene3D" id="3.90.1150.200">
    <property type="match status" value="1"/>
</dbReference>
<keyword evidence="3" id="KW-1185">Reference proteome</keyword>
<sequence length="124" mass="14790">MNPAEEYILSRDEPYRSILLHLKAIIEYVVPEVDMKYKWSIPCFYAGKHPICYLNASYKGKFVDIAFWNSAHLTKHVELMFSEKRKVVKSFRYATLEEINDEILIEVLEEVYSLKEKGFYKRDK</sequence>